<keyword evidence="2" id="KW-0472">Membrane</keyword>
<proteinExistence type="predicted"/>
<feature type="transmembrane region" description="Helical" evidence="2">
    <location>
        <begin position="29"/>
        <end position="48"/>
    </location>
</feature>
<comment type="caution">
    <text evidence="3">The sequence shown here is derived from an EMBL/GenBank/DDBJ whole genome shotgun (WGS) entry which is preliminary data.</text>
</comment>
<organism evidence="3 4">
    <name type="scientific">Aphanizomenon flos-aquae FACHB-1040</name>
    <dbReference type="NCBI Taxonomy" id="2692887"/>
    <lineage>
        <taxon>Bacteria</taxon>
        <taxon>Bacillati</taxon>
        <taxon>Cyanobacteriota</taxon>
        <taxon>Cyanophyceae</taxon>
        <taxon>Nostocales</taxon>
        <taxon>Aphanizomenonaceae</taxon>
        <taxon>Aphanizomenon</taxon>
    </lineage>
</organism>
<feature type="region of interest" description="Disordered" evidence="1">
    <location>
        <begin position="1"/>
        <end position="23"/>
    </location>
</feature>
<keyword evidence="2" id="KW-1133">Transmembrane helix</keyword>
<dbReference type="EMBL" id="JACJQT010000011">
    <property type="protein sequence ID" value="MBD2277893.1"/>
    <property type="molecule type" value="Genomic_DNA"/>
</dbReference>
<evidence type="ECO:0000313" key="3">
    <source>
        <dbReference type="EMBL" id="MBD2277893.1"/>
    </source>
</evidence>
<evidence type="ECO:0000313" key="4">
    <source>
        <dbReference type="Proteomes" id="UP000606721"/>
    </source>
</evidence>
<name>A0ABR8BUL7_APHFL</name>
<sequence>MYQTDPPRSPQEVLPTTNHRGHRGHREKISVIFVWEGSIFLVHLINYVRIGAAFISK</sequence>
<gene>
    <name evidence="3" type="ORF">H6F99_06035</name>
</gene>
<reference evidence="3 4" key="1">
    <citation type="journal article" date="2020" name="ISME J.">
        <title>Comparative genomics reveals insights into cyanobacterial evolution and habitat adaptation.</title>
        <authorList>
            <person name="Chen M.Y."/>
            <person name="Teng W.K."/>
            <person name="Zhao L."/>
            <person name="Hu C.X."/>
            <person name="Zhou Y.K."/>
            <person name="Han B.P."/>
            <person name="Song L.R."/>
            <person name="Shu W.S."/>
        </authorList>
    </citation>
    <scope>NUCLEOTIDE SEQUENCE [LARGE SCALE GENOMIC DNA]</scope>
    <source>
        <strain evidence="3 4">FACHB-1040</strain>
    </source>
</reference>
<evidence type="ECO:0000256" key="1">
    <source>
        <dbReference type="SAM" id="MobiDB-lite"/>
    </source>
</evidence>
<dbReference type="RefSeq" id="WP_190382535.1">
    <property type="nucleotide sequence ID" value="NZ_JACJQT010000011.1"/>
</dbReference>
<dbReference type="Proteomes" id="UP000606721">
    <property type="component" value="Unassembled WGS sequence"/>
</dbReference>
<accession>A0ABR8BUL7</accession>
<evidence type="ECO:0000256" key="2">
    <source>
        <dbReference type="SAM" id="Phobius"/>
    </source>
</evidence>
<keyword evidence="2" id="KW-0812">Transmembrane</keyword>
<keyword evidence="4" id="KW-1185">Reference proteome</keyword>
<protein>
    <submittedName>
        <fullName evidence="3">Uncharacterized protein</fullName>
    </submittedName>
</protein>